<evidence type="ECO:0000256" key="6">
    <source>
        <dbReference type="ARBA" id="ARBA00023288"/>
    </source>
</evidence>
<dbReference type="GO" id="GO:0005886">
    <property type="term" value="C:plasma membrane"/>
    <property type="evidence" value="ECO:0007669"/>
    <property type="project" value="UniProtKB-SubCell"/>
</dbReference>
<dbReference type="SUPFAM" id="SSF53822">
    <property type="entry name" value="Periplasmic binding protein-like I"/>
    <property type="match status" value="1"/>
</dbReference>
<feature type="signal peptide" evidence="7">
    <location>
        <begin position="1"/>
        <end position="19"/>
    </location>
</feature>
<reference evidence="10" key="1">
    <citation type="submission" date="2015-07" db="EMBL/GenBank/DDBJ databases">
        <title>Fjat-14235 jcm11544.</title>
        <authorList>
            <person name="Liu B."/>
            <person name="Wang J."/>
            <person name="Zhu Y."/>
            <person name="Liu G."/>
            <person name="Chen Q."/>
            <person name="Chen Z."/>
            <person name="Lan J."/>
            <person name="Che J."/>
            <person name="Ge C."/>
            <person name="Shi H."/>
            <person name="Pan Z."/>
            <person name="Liu X."/>
        </authorList>
    </citation>
    <scope>NUCLEOTIDE SEQUENCE [LARGE SCALE GENOMIC DNA]</scope>
    <source>
        <strain evidence="10">JCM 11544</strain>
    </source>
</reference>
<dbReference type="InterPro" id="IPR003760">
    <property type="entry name" value="PnrA-like"/>
</dbReference>
<dbReference type="Gene3D" id="3.40.50.2300">
    <property type="match status" value="2"/>
</dbReference>
<evidence type="ECO:0000313" key="9">
    <source>
        <dbReference type="EMBL" id="KON85146.1"/>
    </source>
</evidence>
<comment type="similarity">
    <text evidence="2">Belongs to the BMP lipoprotein family.</text>
</comment>
<dbReference type="InterPro" id="IPR050957">
    <property type="entry name" value="BMP_lipoprotein"/>
</dbReference>
<evidence type="ECO:0000256" key="5">
    <source>
        <dbReference type="ARBA" id="ARBA00023136"/>
    </source>
</evidence>
<protein>
    <submittedName>
        <fullName evidence="9">ABC transporter substrate-binding protein</fullName>
    </submittedName>
</protein>
<comment type="subcellular location">
    <subcellularLocation>
        <location evidence="1">Cell membrane</location>
        <topology evidence="1">Lipid-anchor</topology>
    </subcellularLocation>
</comment>
<dbReference type="PATRIC" id="fig|189381.12.peg.2945"/>
<name>A0A0M0G6T8_9BACI</name>
<feature type="chain" id="PRO_5005599259" evidence="7">
    <location>
        <begin position="20"/>
        <end position="323"/>
    </location>
</feature>
<accession>A0A0M0G6T8</accession>
<dbReference type="OrthoDB" id="9784230at2"/>
<organism evidence="9 10">
    <name type="scientific">Rossellomorea marisflavi</name>
    <dbReference type="NCBI Taxonomy" id="189381"/>
    <lineage>
        <taxon>Bacteria</taxon>
        <taxon>Bacillati</taxon>
        <taxon>Bacillota</taxon>
        <taxon>Bacilli</taxon>
        <taxon>Bacillales</taxon>
        <taxon>Bacillaceae</taxon>
        <taxon>Rossellomorea</taxon>
    </lineage>
</organism>
<dbReference type="PROSITE" id="PS51257">
    <property type="entry name" value="PROKAR_LIPOPROTEIN"/>
    <property type="match status" value="1"/>
</dbReference>
<sequence length="323" mass="34710">MKKIIMILLTLVVMSGCSAVTKSTSSPEPYSVGILLSDSGLGDDSFNDLAFNGLERSRDELGIIFDYAEAPDGNMEGALEELINQKHDLIIGLGFSVQEALEIEAKKHPKQAFLLIDATSDLENVTSVTFKEHEGSFLVGMVAAMTSKTGTVSFIGGEDAPVIHKFQSGFEQGARYAKSDINILTGYTNSFNDLNAGERLAGDQIKKKSDFIYAAAGMSGIGSLKTAQAKGVLSAGVDADQFFIAEKSVATSMMKNVDIAIYNFIDNTLNEKKQTPSSYELGLSENGVGLAQIRIVNLKPDQMKKLDEAKEKIISGDIDVEAP</sequence>
<dbReference type="Proteomes" id="UP000037405">
    <property type="component" value="Unassembled WGS sequence"/>
</dbReference>
<evidence type="ECO:0000256" key="4">
    <source>
        <dbReference type="ARBA" id="ARBA00022729"/>
    </source>
</evidence>
<keyword evidence="5" id="KW-0472">Membrane</keyword>
<proteinExistence type="inferred from homology"/>
<evidence type="ECO:0000256" key="2">
    <source>
        <dbReference type="ARBA" id="ARBA00008610"/>
    </source>
</evidence>
<evidence type="ECO:0000256" key="7">
    <source>
        <dbReference type="SAM" id="SignalP"/>
    </source>
</evidence>
<dbReference type="PANTHER" id="PTHR34296">
    <property type="entry name" value="TRANSCRIPTIONAL ACTIVATOR PROTEIN MED"/>
    <property type="match status" value="1"/>
</dbReference>
<keyword evidence="3" id="KW-1003">Cell membrane</keyword>
<evidence type="ECO:0000256" key="1">
    <source>
        <dbReference type="ARBA" id="ARBA00004193"/>
    </source>
</evidence>
<evidence type="ECO:0000256" key="3">
    <source>
        <dbReference type="ARBA" id="ARBA00022475"/>
    </source>
</evidence>
<dbReference type="EMBL" id="LGUE01000004">
    <property type="protein sequence ID" value="KON85146.1"/>
    <property type="molecule type" value="Genomic_DNA"/>
</dbReference>
<dbReference type="RefSeq" id="WP_053428748.1">
    <property type="nucleotide sequence ID" value="NZ_JAUKEF010000004.1"/>
</dbReference>
<gene>
    <name evidence="9" type="ORF">AF331_14330</name>
</gene>
<evidence type="ECO:0000259" key="8">
    <source>
        <dbReference type="Pfam" id="PF02608"/>
    </source>
</evidence>
<dbReference type="STRING" id="189381.GCA_900166615_01049"/>
<dbReference type="InterPro" id="IPR028082">
    <property type="entry name" value="Peripla_BP_I"/>
</dbReference>
<dbReference type="CDD" id="cd06354">
    <property type="entry name" value="PBP1_PrnA-like"/>
    <property type="match status" value="1"/>
</dbReference>
<dbReference type="Pfam" id="PF02608">
    <property type="entry name" value="Bmp"/>
    <property type="match status" value="1"/>
</dbReference>
<dbReference type="AlphaFoldDB" id="A0A0M0G6T8"/>
<dbReference type="PANTHER" id="PTHR34296:SF2">
    <property type="entry name" value="ABC TRANSPORTER GUANOSINE-BINDING PROTEIN NUPN"/>
    <property type="match status" value="1"/>
</dbReference>
<evidence type="ECO:0000313" key="10">
    <source>
        <dbReference type="Proteomes" id="UP000037405"/>
    </source>
</evidence>
<feature type="domain" description="ABC transporter substrate-binding protein PnrA-like" evidence="8">
    <location>
        <begin position="34"/>
        <end position="320"/>
    </location>
</feature>
<keyword evidence="6" id="KW-0449">Lipoprotein</keyword>
<keyword evidence="4 7" id="KW-0732">Signal</keyword>
<keyword evidence="10" id="KW-1185">Reference proteome</keyword>
<comment type="caution">
    <text evidence="9">The sequence shown here is derived from an EMBL/GenBank/DDBJ whole genome shotgun (WGS) entry which is preliminary data.</text>
</comment>